<dbReference type="RefSeq" id="WP_065728734.1">
    <property type="nucleotide sequence ID" value="NZ_CP016428.1"/>
</dbReference>
<dbReference type="OrthoDB" id="7477898at2"/>
<protein>
    <submittedName>
        <fullName evidence="2">Uncharacterized protein</fullName>
    </submittedName>
</protein>
<dbReference type="AlphaFoldDB" id="A0A1B1UFF1"/>
<organism evidence="2 3">
    <name type="scientific">Bradyrhizobium icense</name>
    <dbReference type="NCBI Taxonomy" id="1274631"/>
    <lineage>
        <taxon>Bacteria</taxon>
        <taxon>Pseudomonadati</taxon>
        <taxon>Pseudomonadota</taxon>
        <taxon>Alphaproteobacteria</taxon>
        <taxon>Hyphomicrobiales</taxon>
        <taxon>Nitrobacteraceae</taxon>
        <taxon>Bradyrhizobium</taxon>
    </lineage>
</organism>
<evidence type="ECO:0000256" key="1">
    <source>
        <dbReference type="SAM" id="MobiDB-lite"/>
    </source>
</evidence>
<name>A0A1B1UFF1_9BRAD</name>
<gene>
    <name evidence="2" type="ORF">LMTR13_16170</name>
</gene>
<dbReference type="Proteomes" id="UP000092839">
    <property type="component" value="Chromosome"/>
</dbReference>
<feature type="compositionally biased region" description="Polar residues" evidence="1">
    <location>
        <begin position="95"/>
        <end position="105"/>
    </location>
</feature>
<dbReference type="EMBL" id="CP016428">
    <property type="protein sequence ID" value="ANW01479.1"/>
    <property type="molecule type" value="Genomic_DNA"/>
</dbReference>
<evidence type="ECO:0000313" key="2">
    <source>
        <dbReference type="EMBL" id="ANW01479.1"/>
    </source>
</evidence>
<accession>A0A1B1UFF1</accession>
<feature type="region of interest" description="Disordered" evidence="1">
    <location>
        <begin position="80"/>
        <end position="105"/>
    </location>
</feature>
<dbReference type="KEGG" id="bic:LMTR13_16170"/>
<keyword evidence="3" id="KW-1185">Reference proteome</keyword>
<proteinExistence type="predicted"/>
<reference evidence="2 3" key="1">
    <citation type="submission" date="2016-07" db="EMBL/GenBank/DDBJ databases">
        <title>Complete genome sequence of Bradyrhizobium icense LMTR 13T, a potential inoculant strain isolated from lima bean (Phaseolus lunatus) in Peru.</title>
        <authorList>
            <person name="Ormeno-Orrillo E."/>
            <person name="Duran D."/>
            <person name="Rogel M.A."/>
            <person name="Rey L."/>
            <person name="Imperial J."/>
            <person name="Ruiz-Argueso T."/>
            <person name="Martinez-Romero E."/>
        </authorList>
    </citation>
    <scope>NUCLEOTIDE SEQUENCE [LARGE SCALE GENOMIC DNA]</scope>
    <source>
        <strain evidence="2 3">LMTR 13</strain>
    </source>
</reference>
<evidence type="ECO:0000313" key="3">
    <source>
        <dbReference type="Proteomes" id="UP000092839"/>
    </source>
</evidence>
<sequence length="105" mass="11146">MIDHADNVFDLNAVLHPATVFEHPRDVVADPALSLSEKRAILASWASDAAAVTSNPALRELAGARRIVTIDEVLEALSMLDHKPSGPPGGKPMRQKSTSRVALAA</sequence>